<dbReference type="OrthoDB" id="595289at2"/>
<dbReference type="InterPro" id="IPR012349">
    <property type="entry name" value="Split_barrel_FMN-bd"/>
</dbReference>
<dbReference type="Gene3D" id="2.30.110.10">
    <property type="entry name" value="Electron Transport, Fmn-binding Protein, Chain A"/>
    <property type="match status" value="1"/>
</dbReference>
<evidence type="ECO:0000313" key="3">
    <source>
        <dbReference type="Proteomes" id="UP000005104"/>
    </source>
</evidence>
<evidence type="ECO:0000313" key="2">
    <source>
        <dbReference type="EMBL" id="EHQ88952.1"/>
    </source>
</evidence>
<accession>H5XTZ4</accession>
<dbReference type="Pfam" id="PF01243">
    <property type="entry name" value="PNPOx_N"/>
    <property type="match status" value="1"/>
</dbReference>
<protein>
    <submittedName>
        <fullName evidence="2">Pyridoxamine 5'-phosphate oxidase-related, FMN binding protein</fullName>
    </submittedName>
</protein>
<sequence>MIDEKLMEVLTTPPDAALAIVTQGLNEPHVVNSWNSYVHVTGEGKLLIPAGGMIETEKNIERNNNVKLTITNREVEGKTYKGTGFLIKGTAGFIKEGSDFDTIRAKFPWARAALTITIESTEQTL</sequence>
<organism evidence="2 3">
    <name type="scientific">Desulfosporosinus youngiae DSM 17734</name>
    <dbReference type="NCBI Taxonomy" id="768710"/>
    <lineage>
        <taxon>Bacteria</taxon>
        <taxon>Bacillati</taxon>
        <taxon>Bacillota</taxon>
        <taxon>Clostridia</taxon>
        <taxon>Eubacteriales</taxon>
        <taxon>Desulfitobacteriaceae</taxon>
        <taxon>Desulfosporosinus</taxon>
    </lineage>
</organism>
<evidence type="ECO:0000259" key="1">
    <source>
        <dbReference type="Pfam" id="PF01243"/>
    </source>
</evidence>
<dbReference type="HOGENOM" id="CLU_163878_0_0_9"/>
<gene>
    <name evidence="2" type="ORF">DesyoDRAFT_1828</name>
</gene>
<proteinExistence type="predicted"/>
<reference evidence="2 3" key="1">
    <citation type="submission" date="2011-11" db="EMBL/GenBank/DDBJ databases">
        <title>The Noncontiguous Finished genome of Desulfosporosinus youngiae DSM 17734.</title>
        <authorList>
            <consortium name="US DOE Joint Genome Institute (JGI-PGF)"/>
            <person name="Lucas S."/>
            <person name="Han J."/>
            <person name="Lapidus A."/>
            <person name="Cheng J.-F."/>
            <person name="Goodwin L."/>
            <person name="Pitluck S."/>
            <person name="Peters L."/>
            <person name="Ovchinnikova G."/>
            <person name="Lu M."/>
            <person name="Land M.L."/>
            <person name="Hauser L."/>
            <person name="Pester M."/>
            <person name="Spring S."/>
            <person name="Ollivier B."/>
            <person name="Rattei T."/>
            <person name="Klenk H.-P."/>
            <person name="Wagner M."/>
            <person name="Loy A."/>
            <person name="Woyke T.J."/>
        </authorList>
    </citation>
    <scope>NUCLEOTIDE SEQUENCE [LARGE SCALE GENOMIC DNA]</scope>
    <source>
        <strain evidence="2 3">DSM 17734</strain>
    </source>
</reference>
<name>H5XTZ4_9FIRM</name>
<dbReference type="InterPro" id="IPR011576">
    <property type="entry name" value="Pyridox_Oxase_N"/>
</dbReference>
<dbReference type="EMBL" id="CM001441">
    <property type="protein sequence ID" value="EHQ88952.1"/>
    <property type="molecule type" value="Genomic_DNA"/>
</dbReference>
<dbReference type="Proteomes" id="UP000005104">
    <property type="component" value="Chromosome"/>
</dbReference>
<dbReference type="AlphaFoldDB" id="H5XTZ4"/>
<dbReference type="eggNOG" id="COG3576">
    <property type="taxonomic scope" value="Bacteria"/>
</dbReference>
<dbReference type="STRING" id="768710.DesyoDRAFT_1828"/>
<dbReference type="RefSeq" id="WP_007782022.1">
    <property type="nucleotide sequence ID" value="NZ_CM001441.1"/>
</dbReference>
<dbReference type="SUPFAM" id="SSF50475">
    <property type="entry name" value="FMN-binding split barrel"/>
    <property type="match status" value="1"/>
</dbReference>
<feature type="domain" description="Pyridoxamine 5'-phosphate oxidase N-terminal" evidence="1">
    <location>
        <begin position="2"/>
        <end position="103"/>
    </location>
</feature>
<keyword evidence="3" id="KW-1185">Reference proteome</keyword>